<keyword evidence="2" id="KW-0456">Lyase</keyword>
<dbReference type="Gene3D" id="3.10.20.300">
    <property type="entry name" value="mk0293 like domain"/>
    <property type="match status" value="1"/>
</dbReference>
<evidence type="ECO:0000256" key="1">
    <source>
        <dbReference type="ARBA" id="ARBA00022596"/>
    </source>
</evidence>
<dbReference type="OrthoDB" id="9765625at2"/>
<reference evidence="4" key="1">
    <citation type="submission" date="2015-11" db="EMBL/GenBank/DDBJ databases">
        <authorList>
            <person name="Varghese N."/>
        </authorList>
    </citation>
    <scope>NUCLEOTIDE SEQUENCE [LARGE SCALE GENOMIC DNA]</scope>
    <source>
        <strain evidence="4">JGI-23</strain>
    </source>
</reference>
<dbReference type="GO" id="GO:0016829">
    <property type="term" value="F:lyase activity"/>
    <property type="evidence" value="ECO:0007669"/>
    <property type="project" value="UniProtKB-UniRule"/>
</dbReference>
<dbReference type="GO" id="GO:0016151">
    <property type="term" value="F:nickel cation binding"/>
    <property type="evidence" value="ECO:0007669"/>
    <property type="project" value="UniProtKB-UniRule"/>
</dbReference>
<evidence type="ECO:0000313" key="4">
    <source>
        <dbReference type="Proteomes" id="UP000199197"/>
    </source>
</evidence>
<keyword evidence="1 2" id="KW-0533">Nickel</keyword>
<dbReference type="Proteomes" id="UP000199197">
    <property type="component" value="Unassembled WGS sequence"/>
</dbReference>
<organism evidence="3 4">
    <name type="scientific">Candidatus Chryseopegocella kryptomonas</name>
    <dbReference type="NCBI Taxonomy" id="1633643"/>
    <lineage>
        <taxon>Bacteria</taxon>
        <taxon>Pseudomonadati</taxon>
        <taxon>Candidatus Kryptoniota</taxon>
        <taxon>Candidatus Chryseopegocella</taxon>
    </lineage>
</organism>
<evidence type="ECO:0000313" key="3">
    <source>
        <dbReference type="EMBL" id="CUT04383.1"/>
    </source>
</evidence>
<accession>A0A0P1NY26</accession>
<dbReference type="RefSeq" id="WP_092350834.1">
    <property type="nucleotide sequence ID" value="NZ_CZVW01000023.1"/>
</dbReference>
<dbReference type="AlphaFoldDB" id="A0A0P1NY26"/>
<dbReference type="HAMAP" id="MF_01074">
    <property type="entry name" value="LarC"/>
    <property type="match status" value="1"/>
</dbReference>
<evidence type="ECO:0000256" key="2">
    <source>
        <dbReference type="HAMAP-Rule" id="MF_01074"/>
    </source>
</evidence>
<dbReference type="InterPro" id="IPR002822">
    <property type="entry name" value="Ni_insertion"/>
</dbReference>
<keyword evidence="4" id="KW-1185">Reference proteome</keyword>
<dbReference type="Gene3D" id="3.30.70.1380">
    <property type="entry name" value="Transcriptional regulatory protein pf0864 domain like"/>
    <property type="match status" value="1"/>
</dbReference>
<dbReference type="PANTHER" id="PTHR36566">
    <property type="entry name" value="NICKEL INSERTION PROTEIN-RELATED"/>
    <property type="match status" value="1"/>
</dbReference>
<name>A0A0P1NY26_9BACT</name>
<sequence length="388" mass="43761">MKIAYFDAFSGISGDMTIGAFIDAGLDFEEFKNEIQKLNLTNYELKTRKITRNGITATKFDVIVKNQEHEHRNLSEIFEIIDTSKLSEFVKETSKKIFTTLAQAEAKIHNTTIDKIHFHEVGAIDSIIDIVGCAICIEKFEIEKIYASKIPLGSGTFVNSQHGKIPIPSPATIEMLRNFPTILTDIPFELTTPTGGAIIATLAEYGLEKETIKIQSIGYGAGDFEIPQQPNLLRIIIGEIPQKYDVEKLLLIETNIDNMNPEIYPYVIEKLLSSGANDAYLVPVIMKKGRPGIILSTLAPESKLDEILNIIFSQTTTLGVKIFEVRRKKLKREQKEIDTPFGKVKFKLVQLNNTQRLVPEFEECKRIAEEKNLPLIQVYKILESLVNQ</sequence>
<dbReference type="Pfam" id="PF01969">
    <property type="entry name" value="Ni_insertion"/>
    <property type="match status" value="1"/>
</dbReference>
<dbReference type="NCBIfam" id="TIGR00299">
    <property type="entry name" value="nickel pincer cofactor biosynthesis protein LarC"/>
    <property type="match status" value="1"/>
</dbReference>
<comment type="similarity">
    <text evidence="2">Belongs to the LarC family.</text>
</comment>
<dbReference type="PANTHER" id="PTHR36566:SF1">
    <property type="entry name" value="PYRIDINIUM-3,5-BISTHIOCARBOXYLIC ACID MONONUCLEOTIDE NICKEL INSERTION PROTEIN"/>
    <property type="match status" value="1"/>
</dbReference>
<proteinExistence type="inferred from homology"/>
<gene>
    <name evidence="3" type="ORF">JGI23_01707</name>
</gene>
<protein>
    <recommendedName>
        <fullName evidence="2">Putative nickel insertion protein</fullName>
    </recommendedName>
</protein>
<dbReference type="EMBL" id="CZVW01000023">
    <property type="protein sequence ID" value="CUT04383.1"/>
    <property type="molecule type" value="Genomic_DNA"/>
</dbReference>